<protein>
    <submittedName>
        <fullName evidence="2">Ribosomal-protein-alanine acetyltransferase</fullName>
    </submittedName>
</protein>
<dbReference type="InterPro" id="IPR050276">
    <property type="entry name" value="MshD_Acetyltransferase"/>
</dbReference>
<dbReference type="Proteomes" id="UP000009232">
    <property type="component" value="Chromosome"/>
</dbReference>
<dbReference type="HOGENOM" id="CLU_013985_23_2_6"/>
<keyword evidence="3" id="KW-1185">Reference proteome</keyword>
<organism evidence="2 3">
    <name type="scientific">Thiomicrospira cyclica (strain DSM 14477 / JCM 11371 / ALM1)</name>
    <name type="common">Thioalkalimicrobium cyclicum</name>
    <dbReference type="NCBI Taxonomy" id="717773"/>
    <lineage>
        <taxon>Bacteria</taxon>
        <taxon>Pseudomonadati</taxon>
        <taxon>Pseudomonadota</taxon>
        <taxon>Gammaproteobacteria</taxon>
        <taxon>Thiotrichales</taxon>
        <taxon>Piscirickettsiaceae</taxon>
        <taxon>Thiomicrospira</taxon>
    </lineage>
</organism>
<dbReference type="CDD" id="cd04301">
    <property type="entry name" value="NAT_SF"/>
    <property type="match status" value="1"/>
</dbReference>
<evidence type="ECO:0000313" key="2">
    <source>
        <dbReference type="EMBL" id="AEG31004.1"/>
    </source>
</evidence>
<evidence type="ECO:0000313" key="3">
    <source>
        <dbReference type="Proteomes" id="UP000009232"/>
    </source>
</evidence>
<dbReference type="Gene3D" id="3.40.630.30">
    <property type="match status" value="1"/>
</dbReference>
<dbReference type="AlphaFoldDB" id="F6D9W7"/>
<accession>F6D9W7</accession>
<dbReference type="InterPro" id="IPR006464">
    <property type="entry name" value="AcTrfase_RimI/Ard1"/>
</dbReference>
<dbReference type="GO" id="GO:0008999">
    <property type="term" value="F:protein-N-terminal-alanine acetyltransferase activity"/>
    <property type="evidence" value="ECO:0007669"/>
    <property type="project" value="TreeGrafter"/>
</dbReference>
<dbReference type="EMBL" id="CP002776">
    <property type="protein sequence ID" value="AEG31004.1"/>
    <property type="molecule type" value="Genomic_DNA"/>
</dbReference>
<dbReference type="PANTHER" id="PTHR43617">
    <property type="entry name" value="L-AMINO ACID N-ACETYLTRANSFERASE"/>
    <property type="match status" value="1"/>
</dbReference>
<sequence length="165" mass="18803">MVQPQVYVDLTSPLNLVEGLHITPMFKDDLDAVVELEQQNAVAPWRLRSFELALNAKHCNWVICSEAELIGFICASQVLDELHILNLSVAQTHRGQGLATAMIKHLCTIHQDVPIRMIFLEVRESNKPAQKLYRKLGFKLDGVRKGYYQCARGIREDALLMSREF</sequence>
<evidence type="ECO:0000259" key="1">
    <source>
        <dbReference type="PROSITE" id="PS51186"/>
    </source>
</evidence>
<dbReference type="PANTHER" id="PTHR43617:SF35">
    <property type="entry name" value="[RIBOSOMAL PROTEIN BS18]-ALANINE N-ACETYLTRANSFERASE"/>
    <property type="match status" value="1"/>
</dbReference>
<dbReference type="Pfam" id="PF00583">
    <property type="entry name" value="Acetyltransf_1"/>
    <property type="match status" value="1"/>
</dbReference>
<name>F6D9W7_THICA</name>
<reference evidence="2 3" key="1">
    <citation type="submission" date="2011-05" db="EMBL/GenBank/DDBJ databases">
        <title>Complete sequence of Thioalkalimicrobium cyclicum ALM1.</title>
        <authorList>
            <consortium name="US DOE Joint Genome Institute"/>
            <person name="Lucas S."/>
            <person name="Han J."/>
            <person name="Lapidus A."/>
            <person name="Cheng J.-F."/>
            <person name="Goodwin L."/>
            <person name="Pitluck S."/>
            <person name="Peters L."/>
            <person name="Mikhailova N."/>
            <person name="Davenport K."/>
            <person name="Han C."/>
            <person name="Tapia R."/>
            <person name="Land M."/>
            <person name="Hauser L."/>
            <person name="Kyrpides N."/>
            <person name="Ivanova N."/>
            <person name="Pagani I."/>
            <person name="Kappler U."/>
            <person name="Woyke T."/>
        </authorList>
    </citation>
    <scope>NUCLEOTIDE SEQUENCE [LARGE SCALE GENOMIC DNA]</scope>
    <source>
        <strain evidence="3">DSM 14477 / JCM 11371 / ALM1</strain>
    </source>
</reference>
<dbReference type="eggNOG" id="COG0456">
    <property type="taxonomic scope" value="Bacteria"/>
</dbReference>
<dbReference type="STRING" id="717773.Thicy_0228"/>
<keyword evidence="2" id="KW-0808">Transferase</keyword>
<dbReference type="NCBIfam" id="TIGR01575">
    <property type="entry name" value="rimI"/>
    <property type="match status" value="1"/>
</dbReference>
<dbReference type="SUPFAM" id="SSF55729">
    <property type="entry name" value="Acyl-CoA N-acyltransferases (Nat)"/>
    <property type="match status" value="1"/>
</dbReference>
<feature type="domain" description="N-acetyltransferase" evidence="1">
    <location>
        <begin position="20"/>
        <end position="165"/>
    </location>
</feature>
<dbReference type="RefSeq" id="WP_013834787.1">
    <property type="nucleotide sequence ID" value="NC_015581.1"/>
</dbReference>
<proteinExistence type="predicted"/>
<dbReference type="InterPro" id="IPR000182">
    <property type="entry name" value="GNAT_dom"/>
</dbReference>
<dbReference type="InterPro" id="IPR016181">
    <property type="entry name" value="Acyl_CoA_acyltransferase"/>
</dbReference>
<dbReference type="OrthoDB" id="9796919at2"/>
<dbReference type="KEGG" id="tcy:Thicy_0228"/>
<gene>
    <name evidence="2" type="ordered locus">Thicy_0228</name>
</gene>
<dbReference type="PROSITE" id="PS51186">
    <property type="entry name" value="GNAT"/>
    <property type="match status" value="1"/>
</dbReference>